<evidence type="ECO:0000256" key="2">
    <source>
        <dbReference type="ARBA" id="ARBA00022692"/>
    </source>
</evidence>
<feature type="transmembrane region" description="Helical" evidence="9">
    <location>
        <begin position="20"/>
        <end position="41"/>
    </location>
</feature>
<keyword evidence="3 9" id="KW-1133">Transmembrane helix</keyword>
<comment type="subcellular location">
    <subcellularLocation>
        <location evidence="1">Membrane</location>
        <topology evidence="1">Multi-pass membrane protein</topology>
    </subcellularLocation>
</comment>
<proteinExistence type="inferred from homology"/>
<feature type="transmembrane region" description="Helical" evidence="9">
    <location>
        <begin position="91"/>
        <end position="112"/>
    </location>
</feature>
<dbReference type="EnsemblMetazoa" id="G14281.3">
    <property type="protein sequence ID" value="G14281.3:cds"/>
    <property type="gene ID" value="G14281"/>
</dbReference>
<evidence type="ECO:0000256" key="4">
    <source>
        <dbReference type="ARBA" id="ARBA00023040"/>
    </source>
</evidence>
<evidence type="ECO:0000256" key="8">
    <source>
        <dbReference type="RuleBase" id="RU000688"/>
    </source>
</evidence>
<keyword evidence="6 8" id="KW-0675">Receptor</keyword>
<dbReference type="GO" id="GO:0016020">
    <property type="term" value="C:membrane"/>
    <property type="evidence" value="ECO:0007669"/>
    <property type="project" value="UniProtKB-SubCell"/>
</dbReference>
<dbReference type="GO" id="GO:0004930">
    <property type="term" value="F:G protein-coupled receptor activity"/>
    <property type="evidence" value="ECO:0007669"/>
    <property type="project" value="UniProtKB-KW"/>
</dbReference>
<dbReference type="InterPro" id="IPR000276">
    <property type="entry name" value="GPCR_Rhodpsn"/>
</dbReference>
<feature type="transmembrane region" description="Helical" evidence="9">
    <location>
        <begin position="133"/>
        <end position="158"/>
    </location>
</feature>
<dbReference type="Pfam" id="PF00001">
    <property type="entry name" value="7tm_1"/>
    <property type="match status" value="1"/>
</dbReference>
<dbReference type="PROSITE" id="PS50262">
    <property type="entry name" value="G_PROTEIN_RECEP_F1_2"/>
    <property type="match status" value="1"/>
</dbReference>
<feature type="transmembrane region" description="Helical" evidence="9">
    <location>
        <begin position="53"/>
        <end position="76"/>
    </location>
</feature>
<reference evidence="11" key="1">
    <citation type="submission" date="2022-08" db="UniProtKB">
        <authorList>
            <consortium name="EnsemblMetazoa"/>
        </authorList>
    </citation>
    <scope>IDENTIFICATION</scope>
    <source>
        <strain evidence="11">05x7-T-G4-1.051#20</strain>
    </source>
</reference>
<comment type="similarity">
    <text evidence="8">Belongs to the G-protein coupled receptor 1 family.</text>
</comment>
<protein>
    <recommendedName>
        <fullName evidence="10">G-protein coupled receptors family 1 profile domain-containing protein</fullName>
    </recommendedName>
</protein>
<evidence type="ECO:0000256" key="9">
    <source>
        <dbReference type="SAM" id="Phobius"/>
    </source>
</evidence>
<dbReference type="Gene3D" id="1.20.1070.10">
    <property type="entry name" value="Rhodopsin 7-helix transmembrane proteins"/>
    <property type="match status" value="1"/>
</dbReference>
<dbReference type="Proteomes" id="UP000005408">
    <property type="component" value="Unassembled WGS sequence"/>
</dbReference>
<keyword evidence="7 8" id="KW-0807">Transducer</keyword>
<dbReference type="InterPro" id="IPR017452">
    <property type="entry name" value="GPCR_Rhodpsn_7TM"/>
</dbReference>
<keyword evidence="12" id="KW-1185">Reference proteome</keyword>
<evidence type="ECO:0000313" key="11">
    <source>
        <dbReference type="EnsemblMetazoa" id="G14281.3:cds"/>
    </source>
</evidence>
<evidence type="ECO:0000256" key="1">
    <source>
        <dbReference type="ARBA" id="ARBA00004141"/>
    </source>
</evidence>
<accession>A0A8W8IJ94</accession>
<dbReference type="PRINTS" id="PR00237">
    <property type="entry name" value="GPCRRHODOPSN"/>
</dbReference>
<evidence type="ECO:0000256" key="7">
    <source>
        <dbReference type="ARBA" id="ARBA00023224"/>
    </source>
</evidence>
<evidence type="ECO:0000313" key="12">
    <source>
        <dbReference type="Proteomes" id="UP000005408"/>
    </source>
</evidence>
<dbReference type="PANTHER" id="PTHR24243">
    <property type="entry name" value="G-PROTEIN COUPLED RECEPTOR"/>
    <property type="match status" value="1"/>
</dbReference>
<dbReference type="PANTHER" id="PTHR24243:SF208">
    <property type="entry name" value="PYROKININ-1 RECEPTOR"/>
    <property type="match status" value="1"/>
</dbReference>
<dbReference type="AlphaFoldDB" id="A0A8W8IJ94"/>
<feature type="transmembrane region" description="Helical" evidence="9">
    <location>
        <begin position="353"/>
        <end position="374"/>
    </location>
</feature>
<feature type="domain" description="G-protein coupled receptors family 1 profile" evidence="10">
    <location>
        <begin position="34"/>
        <end position="374"/>
    </location>
</feature>
<evidence type="ECO:0000256" key="6">
    <source>
        <dbReference type="ARBA" id="ARBA00023170"/>
    </source>
</evidence>
<name>A0A8W8IJ94_MAGGI</name>
<evidence type="ECO:0000256" key="3">
    <source>
        <dbReference type="ARBA" id="ARBA00022989"/>
    </source>
</evidence>
<dbReference type="SUPFAM" id="SSF81321">
    <property type="entry name" value="Family A G protein-coupled receptor-like"/>
    <property type="match status" value="1"/>
</dbReference>
<sequence>MNSSDLNTWHWSVIQTLIPTIVFISICCMTGAIGNTTVLIVYKTKKISGKGRFFIPILAFVDLLASLVCSFGVLLYLCRNVLFFSDVLCKIHFHIICWIFNASVFLVFAIAYDRYRIICQINRQPLSERQKWTIVWTILILSGILNIPVFVTSGTVFVPLPSKYNNSIKGSICTISKHLDRTFEVIHSFVVIIGIVSIFVCVLFFNVRIAYVICSKLRRSENNTIISYNKTKTKFTVCMKCPFADRNSENDNLERDIPNQMESRPGDESIEQLESIDISVSRLQVNKDKTCYPKYLLQTVRTHHSLYIHVMFFVMFVIMLLSFVPSLTIVLMIYNDHTQNFSLFDVEEHTMDINLFLSLKVSYLISSAANPYIYSLFDREFRAIVIGCIKR</sequence>
<keyword evidence="4 8" id="KW-0297">G-protein coupled receptor</keyword>
<evidence type="ECO:0000259" key="10">
    <source>
        <dbReference type="PROSITE" id="PS50262"/>
    </source>
</evidence>
<dbReference type="CDD" id="cd00637">
    <property type="entry name" value="7tm_classA_rhodopsin-like"/>
    <property type="match status" value="1"/>
</dbReference>
<evidence type="ECO:0000256" key="5">
    <source>
        <dbReference type="ARBA" id="ARBA00023136"/>
    </source>
</evidence>
<feature type="transmembrane region" description="Helical" evidence="9">
    <location>
        <begin position="186"/>
        <end position="211"/>
    </location>
</feature>
<keyword evidence="2 8" id="KW-0812">Transmembrane</keyword>
<dbReference type="PROSITE" id="PS00237">
    <property type="entry name" value="G_PROTEIN_RECEP_F1_1"/>
    <property type="match status" value="1"/>
</dbReference>
<keyword evidence="5 9" id="KW-0472">Membrane</keyword>
<organism evidence="11 12">
    <name type="scientific">Magallana gigas</name>
    <name type="common">Pacific oyster</name>
    <name type="synonym">Crassostrea gigas</name>
    <dbReference type="NCBI Taxonomy" id="29159"/>
    <lineage>
        <taxon>Eukaryota</taxon>
        <taxon>Metazoa</taxon>
        <taxon>Spiralia</taxon>
        <taxon>Lophotrochozoa</taxon>
        <taxon>Mollusca</taxon>
        <taxon>Bivalvia</taxon>
        <taxon>Autobranchia</taxon>
        <taxon>Pteriomorphia</taxon>
        <taxon>Ostreida</taxon>
        <taxon>Ostreoidea</taxon>
        <taxon>Ostreidae</taxon>
        <taxon>Magallana</taxon>
    </lineage>
</organism>
<feature type="transmembrane region" description="Helical" evidence="9">
    <location>
        <begin position="306"/>
        <end position="333"/>
    </location>
</feature>